<evidence type="ECO:0000256" key="1">
    <source>
        <dbReference type="SAM" id="MobiDB-lite"/>
    </source>
</evidence>
<evidence type="ECO:0000313" key="2">
    <source>
        <dbReference type="EMBL" id="KAJ8335427.1"/>
    </source>
</evidence>
<accession>A0A9Q1EAV0</accession>
<feature type="region of interest" description="Disordered" evidence="1">
    <location>
        <begin position="18"/>
        <end position="39"/>
    </location>
</feature>
<organism evidence="2 3">
    <name type="scientific">Synaphobranchus kaupii</name>
    <name type="common">Kaup's arrowtooth eel</name>
    <dbReference type="NCBI Taxonomy" id="118154"/>
    <lineage>
        <taxon>Eukaryota</taxon>
        <taxon>Metazoa</taxon>
        <taxon>Chordata</taxon>
        <taxon>Craniata</taxon>
        <taxon>Vertebrata</taxon>
        <taxon>Euteleostomi</taxon>
        <taxon>Actinopterygii</taxon>
        <taxon>Neopterygii</taxon>
        <taxon>Teleostei</taxon>
        <taxon>Anguilliformes</taxon>
        <taxon>Synaphobranchidae</taxon>
        <taxon>Synaphobranchus</taxon>
    </lineage>
</organism>
<dbReference type="EMBL" id="JAINUF010000020">
    <property type="protein sequence ID" value="KAJ8335427.1"/>
    <property type="molecule type" value="Genomic_DNA"/>
</dbReference>
<protein>
    <submittedName>
        <fullName evidence="2">Uncharacterized protein</fullName>
    </submittedName>
</protein>
<name>A0A9Q1EAV0_SYNKA</name>
<dbReference type="AlphaFoldDB" id="A0A9Q1EAV0"/>
<comment type="caution">
    <text evidence="2">The sequence shown here is derived from an EMBL/GenBank/DDBJ whole genome shotgun (WGS) entry which is preliminary data.</text>
</comment>
<proteinExistence type="predicted"/>
<reference evidence="2" key="1">
    <citation type="journal article" date="2023" name="Science">
        <title>Genome structures resolve the early diversification of teleost fishes.</title>
        <authorList>
            <person name="Parey E."/>
            <person name="Louis A."/>
            <person name="Montfort J."/>
            <person name="Bouchez O."/>
            <person name="Roques C."/>
            <person name="Iampietro C."/>
            <person name="Lluch J."/>
            <person name="Castinel A."/>
            <person name="Donnadieu C."/>
            <person name="Desvignes T."/>
            <person name="Floi Bucao C."/>
            <person name="Jouanno E."/>
            <person name="Wen M."/>
            <person name="Mejri S."/>
            <person name="Dirks R."/>
            <person name="Jansen H."/>
            <person name="Henkel C."/>
            <person name="Chen W.J."/>
            <person name="Zahm M."/>
            <person name="Cabau C."/>
            <person name="Klopp C."/>
            <person name="Thompson A.W."/>
            <person name="Robinson-Rechavi M."/>
            <person name="Braasch I."/>
            <person name="Lecointre G."/>
            <person name="Bobe J."/>
            <person name="Postlethwait J.H."/>
            <person name="Berthelot C."/>
            <person name="Roest Crollius H."/>
            <person name="Guiguen Y."/>
        </authorList>
    </citation>
    <scope>NUCLEOTIDE SEQUENCE</scope>
    <source>
        <strain evidence="2">WJC10195</strain>
    </source>
</reference>
<gene>
    <name evidence="2" type="ORF">SKAU_G00387690</name>
</gene>
<dbReference type="Proteomes" id="UP001152622">
    <property type="component" value="Chromosome 20"/>
</dbReference>
<keyword evidence="3" id="KW-1185">Reference proteome</keyword>
<sequence>MARPLVTPGKEVGRVEVWRGDAPRPTRRRSGVREPSAGTVPAYAACSRAKETSRSLPAKNSFTLPCLLANVRPHMQKRGAACD</sequence>
<evidence type="ECO:0000313" key="3">
    <source>
        <dbReference type="Proteomes" id="UP001152622"/>
    </source>
</evidence>